<evidence type="ECO:0000259" key="5">
    <source>
        <dbReference type="PROSITE" id="PS01124"/>
    </source>
</evidence>
<keyword evidence="7" id="KW-1185">Reference proteome</keyword>
<evidence type="ECO:0000256" key="4">
    <source>
        <dbReference type="SAM" id="Phobius"/>
    </source>
</evidence>
<accession>A0ABW1YQI1</accession>
<keyword evidence="4" id="KW-0472">Membrane</keyword>
<gene>
    <name evidence="6" type="ORF">ACFQBM_11085</name>
</gene>
<reference evidence="7" key="1">
    <citation type="journal article" date="2019" name="Int. J. Syst. Evol. Microbiol.">
        <title>The Global Catalogue of Microorganisms (GCM) 10K type strain sequencing project: providing services to taxonomists for standard genome sequencing and annotation.</title>
        <authorList>
            <consortium name="The Broad Institute Genomics Platform"/>
            <consortium name="The Broad Institute Genome Sequencing Center for Infectious Disease"/>
            <person name="Wu L."/>
            <person name="Ma J."/>
        </authorList>
    </citation>
    <scope>NUCLEOTIDE SEQUENCE [LARGE SCALE GENOMIC DNA]</scope>
    <source>
        <strain evidence="7">CGMCC 1.13718</strain>
    </source>
</reference>
<feature type="transmembrane region" description="Helical" evidence="4">
    <location>
        <begin position="138"/>
        <end position="156"/>
    </location>
</feature>
<dbReference type="InterPro" id="IPR009057">
    <property type="entry name" value="Homeodomain-like_sf"/>
</dbReference>
<evidence type="ECO:0000256" key="3">
    <source>
        <dbReference type="ARBA" id="ARBA00023163"/>
    </source>
</evidence>
<feature type="transmembrane region" description="Helical" evidence="4">
    <location>
        <begin position="204"/>
        <end position="222"/>
    </location>
</feature>
<dbReference type="Gene3D" id="1.10.10.60">
    <property type="entry name" value="Homeodomain-like"/>
    <property type="match status" value="2"/>
</dbReference>
<evidence type="ECO:0000313" key="6">
    <source>
        <dbReference type="EMBL" id="MFC6633832.1"/>
    </source>
</evidence>
<name>A0ABW1YQI1_9GAMM</name>
<feature type="transmembrane region" description="Helical" evidence="4">
    <location>
        <begin position="35"/>
        <end position="52"/>
    </location>
</feature>
<evidence type="ECO:0000256" key="2">
    <source>
        <dbReference type="ARBA" id="ARBA00023125"/>
    </source>
</evidence>
<keyword evidence="2" id="KW-0238">DNA-binding</keyword>
<keyword evidence="1" id="KW-0805">Transcription regulation</keyword>
<proteinExistence type="predicted"/>
<feature type="transmembrane region" description="Helical" evidence="4">
    <location>
        <begin position="6"/>
        <end position="23"/>
    </location>
</feature>
<evidence type="ECO:0000313" key="7">
    <source>
        <dbReference type="Proteomes" id="UP001596425"/>
    </source>
</evidence>
<dbReference type="PANTHER" id="PTHR43280:SF29">
    <property type="entry name" value="ARAC-FAMILY TRANSCRIPTIONAL REGULATOR"/>
    <property type="match status" value="1"/>
</dbReference>
<sequence length="371" mass="42421">MPDQWILSIGFACFLMASLVAVATPARNFPWTLRLFLFILGSAALQMSLVRFGLAERFAALTFLMDPLDIAFAPLAYLYLRNLNGKSIPVWRLCLHFVPSLVAILATIPFWSSHAENKINYYRASMDFSNWRWPSDEGTVWIILVQLLLYSPFVLVEYQRHIRQYDGQVPMHRLWLHWFVGSYYALWLLIGALALLQFQVSLRYLLLLGLLVFIASFVIVLLRDPNAISGESDTERVHQTWRFAIAADGLATLADRLHQYMRITRCYLDSSLSLQELSRHLKTQPAKLTRVFNQHLDIGFYDYVNNYRIKAAKKMLSDPARKALSVTDIMLASGFSSNSVFYANFKADTGLTPAQYRKSKIEKSGATAELP</sequence>
<keyword evidence="4" id="KW-0812">Transmembrane</keyword>
<dbReference type="Pfam" id="PF12833">
    <property type="entry name" value="HTH_18"/>
    <property type="match status" value="1"/>
</dbReference>
<feature type="transmembrane region" description="Helical" evidence="4">
    <location>
        <begin position="58"/>
        <end position="78"/>
    </location>
</feature>
<keyword evidence="4" id="KW-1133">Transmembrane helix</keyword>
<protein>
    <submittedName>
        <fullName evidence="6">Helix-turn-helix domain-containing protein</fullName>
    </submittedName>
</protein>
<dbReference type="RefSeq" id="WP_193190626.1">
    <property type="nucleotide sequence ID" value="NZ_JACZFR010000014.1"/>
</dbReference>
<dbReference type="SUPFAM" id="SSF46689">
    <property type="entry name" value="Homeodomain-like"/>
    <property type="match status" value="1"/>
</dbReference>
<comment type="caution">
    <text evidence="6">The sequence shown here is derived from an EMBL/GenBank/DDBJ whole genome shotgun (WGS) entry which is preliminary data.</text>
</comment>
<dbReference type="EMBL" id="JBHSVR010000001">
    <property type="protein sequence ID" value="MFC6633832.1"/>
    <property type="molecule type" value="Genomic_DNA"/>
</dbReference>
<feature type="domain" description="HTH araC/xylS-type" evidence="5">
    <location>
        <begin position="258"/>
        <end position="359"/>
    </location>
</feature>
<feature type="transmembrane region" description="Helical" evidence="4">
    <location>
        <begin position="90"/>
        <end position="111"/>
    </location>
</feature>
<organism evidence="6 7">
    <name type="scientific">Microbulbifer taiwanensis</name>
    <dbReference type="NCBI Taxonomy" id="986746"/>
    <lineage>
        <taxon>Bacteria</taxon>
        <taxon>Pseudomonadati</taxon>
        <taxon>Pseudomonadota</taxon>
        <taxon>Gammaproteobacteria</taxon>
        <taxon>Cellvibrionales</taxon>
        <taxon>Microbulbiferaceae</taxon>
        <taxon>Microbulbifer</taxon>
    </lineage>
</organism>
<dbReference type="SMART" id="SM00342">
    <property type="entry name" value="HTH_ARAC"/>
    <property type="match status" value="1"/>
</dbReference>
<dbReference type="Proteomes" id="UP001596425">
    <property type="component" value="Unassembled WGS sequence"/>
</dbReference>
<evidence type="ECO:0000256" key="1">
    <source>
        <dbReference type="ARBA" id="ARBA00023015"/>
    </source>
</evidence>
<dbReference type="InterPro" id="IPR018060">
    <property type="entry name" value="HTH_AraC"/>
</dbReference>
<dbReference type="PROSITE" id="PS01124">
    <property type="entry name" value="HTH_ARAC_FAMILY_2"/>
    <property type="match status" value="1"/>
</dbReference>
<feature type="transmembrane region" description="Helical" evidence="4">
    <location>
        <begin position="176"/>
        <end position="198"/>
    </location>
</feature>
<dbReference type="PANTHER" id="PTHR43280">
    <property type="entry name" value="ARAC-FAMILY TRANSCRIPTIONAL REGULATOR"/>
    <property type="match status" value="1"/>
</dbReference>
<keyword evidence="3" id="KW-0804">Transcription</keyword>